<proteinExistence type="predicted"/>
<dbReference type="PANTHER" id="PTHR36697:SF1">
    <property type="entry name" value="S-ADENOSYLMETHIONINE SYNTHASE"/>
    <property type="match status" value="1"/>
</dbReference>
<evidence type="ECO:0000313" key="1">
    <source>
        <dbReference type="EMBL" id="KUK61883.1"/>
    </source>
</evidence>
<keyword evidence="1" id="KW-0808">Transferase</keyword>
<evidence type="ECO:0000313" key="2">
    <source>
        <dbReference type="Proteomes" id="UP000054323"/>
    </source>
</evidence>
<protein>
    <submittedName>
        <fullName evidence="1">Methionine adenosyltransferase</fullName>
    </submittedName>
</protein>
<dbReference type="AlphaFoldDB" id="A0A101GNW4"/>
<dbReference type="InterPro" id="IPR027790">
    <property type="entry name" value="AdoMet_synthase_2_family"/>
</dbReference>
<comment type="caution">
    <text evidence="1">The sequence shown here is derived from an EMBL/GenBank/DDBJ whole genome shotgun (WGS) entry which is preliminary data.</text>
</comment>
<dbReference type="Proteomes" id="UP000054323">
    <property type="component" value="Unassembled WGS sequence"/>
</dbReference>
<sequence length="400" mass="43379">MTRNISVEGLDQIPIEKQRIELVERKCLGHPDSLADGIAESISRALSRSYLEECSSVLHHNTDQGEVVAGESLPKFGGGRITKPIYFLISGRATRTFNGANIPTDAIAVEAARDYIRKILPAINMDRDVIVDCRMGKGSTDLQDVFRSCEGKVPRANDTSFGVGHAPFSEAESIVRGVAAFIDTRLRLKYPVIGQDCKIMCLRDGDTITLTIAMAFVDRYCSSIAEYIEQKNVLTEQIALVAKQFTTRAVNVAINTADDLEGGSVFLTVSGTSAEMGDDGSVGRGNRANGLITPNRPMSMEATSGKNPINHIGKIYNLLATQIAQDCVAEVDGIEEIYIRMLSQIGYPIDQPHVASAQVLTKPGVSINSVKPDIEGIIDGWLAKTTTITEKVIRGELSTF</sequence>
<gene>
    <name evidence="1" type="ORF">XD82_0904</name>
</gene>
<dbReference type="NCBIfam" id="NF003364">
    <property type="entry name" value="PRK04439.1-3"/>
    <property type="match status" value="1"/>
</dbReference>
<dbReference type="PANTHER" id="PTHR36697">
    <property type="entry name" value="S-ADENOSYLMETHIONINE SYNTHASE"/>
    <property type="match status" value="1"/>
</dbReference>
<dbReference type="Gene3D" id="3.30.300.10">
    <property type="match status" value="1"/>
</dbReference>
<organism evidence="1 2">
    <name type="scientific">Methanoculleus marisnigri</name>
    <dbReference type="NCBI Taxonomy" id="2198"/>
    <lineage>
        <taxon>Archaea</taxon>
        <taxon>Methanobacteriati</taxon>
        <taxon>Methanobacteriota</taxon>
        <taxon>Stenosarchaea group</taxon>
        <taxon>Methanomicrobia</taxon>
        <taxon>Methanomicrobiales</taxon>
        <taxon>Methanomicrobiaceae</taxon>
        <taxon>Methanoculleus</taxon>
    </lineage>
</organism>
<dbReference type="EMBL" id="LGGD01000095">
    <property type="protein sequence ID" value="KUK61883.1"/>
    <property type="molecule type" value="Genomic_DNA"/>
</dbReference>
<dbReference type="InterPro" id="IPR042544">
    <property type="entry name" value="AdoMet_synthase_3"/>
</dbReference>
<dbReference type="Gene3D" id="3.30.300.280">
    <property type="entry name" value="S-adenosylmethionine synthetase, C-terminal domain"/>
    <property type="match status" value="1"/>
</dbReference>
<name>A0A101GNW4_9EURY</name>
<accession>A0A101GNW4</accession>
<dbReference type="PATRIC" id="fig|2198.4.peg.1192"/>
<dbReference type="GO" id="GO:0016740">
    <property type="term" value="F:transferase activity"/>
    <property type="evidence" value="ECO:0007669"/>
    <property type="project" value="UniProtKB-KW"/>
</dbReference>
<dbReference type="Pfam" id="PF01941">
    <property type="entry name" value="AdoMet_Synthase"/>
    <property type="match status" value="1"/>
</dbReference>
<dbReference type="NCBIfam" id="NF003366">
    <property type="entry name" value="PRK04439.1-5"/>
    <property type="match status" value="1"/>
</dbReference>
<reference evidence="2" key="1">
    <citation type="journal article" date="2015" name="MBio">
        <title>Genome-Resolved Metagenomic Analysis Reveals Roles for Candidate Phyla and Other Microbial Community Members in Biogeochemical Transformations in Oil Reservoirs.</title>
        <authorList>
            <person name="Hu P."/>
            <person name="Tom L."/>
            <person name="Singh A."/>
            <person name="Thomas B.C."/>
            <person name="Baker B.J."/>
            <person name="Piceno Y.M."/>
            <person name="Andersen G.L."/>
            <person name="Banfield J.F."/>
        </authorList>
    </citation>
    <scope>NUCLEOTIDE SEQUENCE [LARGE SCALE GENOMIC DNA]</scope>
</reference>